<gene>
    <name evidence="3" type="ORF">DP115_23320</name>
</gene>
<proteinExistence type="predicted"/>
<evidence type="ECO:0000313" key="4">
    <source>
        <dbReference type="Proteomes" id="UP000762253"/>
    </source>
</evidence>
<comment type="caution">
    <text evidence="3">The sequence shown here is derived from an EMBL/GenBank/DDBJ whole genome shotgun (WGS) entry which is preliminary data.</text>
</comment>
<dbReference type="RefSeq" id="WP_169267090.1">
    <property type="nucleotide sequence ID" value="NZ_QMEC01000106.1"/>
</dbReference>
<name>A0ABX1MAF3_9CYAN</name>
<dbReference type="InterPro" id="IPR000253">
    <property type="entry name" value="FHA_dom"/>
</dbReference>
<feature type="domain" description="FHA" evidence="1">
    <location>
        <begin position="29"/>
        <end position="78"/>
    </location>
</feature>
<sequence>MKLKVLNSQTLSEFQELDLFLTIRMEGECLIGRSPNSGLVLDSPDVSRLHGKFFLQNGDYYYCDLGSRNGSLVNGKIAETNQKYVLKPGDVIRLGEFVLMLEEMSSPDLPETVVRVIDAPVVSNSLQNQQIPPLPKQEEKVPEVAAQEVPNLRTPDPQHIGQFTTEEQASEVVNPQVAPVSEEVTYTQINEYTFIQSAQVANEISESTLATPQLEQQVPVVADDVSEQITPQLQQHIQPTAEEPSVEVVVRQAQPATEEPIDAQTDKLTSLVPPEQDNQVSQNAIATQQPEQEVVAVTDDVTEQTTPQSQQIEQPAIEESPEVVVKSPDVAEDVIESETPEFIDKYVVLIAHDSKKSELAEIVAQHQKFFSKCLTLASSSISDLVAQQSGITISQQLPAATSGGYQTIASMVSSGDLLAVIFLRDLLMPQPGQANEEALLRLCNINNLLVATNSSTAEAIVHYLEVVCK</sequence>
<accession>A0ABX1MAF3</accession>
<protein>
    <recommendedName>
        <fullName evidence="5">FHA domain-containing protein</fullName>
    </recommendedName>
</protein>
<dbReference type="InterPro" id="IPR004363">
    <property type="entry name" value="Methylgl_synth"/>
</dbReference>
<evidence type="ECO:0000259" key="2">
    <source>
        <dbReference type="PROSITE" id="PS51855"/>
    </source>
</evidence>
<dbReference type="CDD" id="cd00060">
    <property type="entry name" value="FHA"/>
    <property type="match status" value="1"/>
</dbReference>
<evidence type="ECO:0000313" key="3">
    <source>
        <dbReference type="EMBL" id="NMF65523.1"/>
    </source>
</evidence>
<reference evidence="3 4" key="1">
    <citation type="submission" date="2018-06" db="EMBL/GenBank/DDBJ databases">
        <title>Comparative genomics of Brasilonema spp. strains.</title>
        <authorList>
            <person name="Alvarenga D.O."/>
            <person name="Fiore M.F."/>
            <person name="Varani A.M."/>
        </authorList>
    </citation>
    <scope>NUCLEOTIDE SEQUENCE [LARGE SCALE GENOMIC DNA]</scope>
    <source>
        <strain evidence="3 4">UFV-OR1</strain>
    </source>
</reference>
<dbReference type="PANTHER" id="PTHR30492">
    <property type="entry name" value="METHYLGLYOXAL SYNTHASE"/>
    <property type="match status" value="1"/>
</dbReference>
<dbReference type="PROSITE" id="PS50006">
    <property type="entry name" value="FHA_DOMAIN"/>
    <property type="match status" value="1"/>
</dbReference>
<evidence type="ECO:0000259" key="1">
    <source>
        <dbReference type="PROSITE" id="PS50006"/>
    </source>
</evidence>
<dbReference type="SUPFAM" id="SSF49879">
    <property type="entry name" value="SMAD/FHA domain"/>
    <property type="match status" value="1"/>
</dbReference>
<dbReference type="PROSITE" id="PS51855">
    <property type="entry name" value="MGS"/>
    <property type="match status" value="1"/>
</dbReference>
<dbReference type="EMBL" id="QMEC01000106">
    <property type="protein sequence ID" value="NMF65523.1"/>
    <property type="molecule type" value="Genomic_DNA"/>
</dbReference>
<keyword evidence="4" id="KW-1185">Reference proteome</keyword>
<dbReference type="Gene3D" id="2.60.200.20">
    <property type="match status" value="1"/>
</dbReference>
<dbReference type="Proteomes" id="UP000762253">
    <property type="component" value="Unassembled WGS sequence"/>
</dbReference>
<dbReference type="Pfam" id="PF00498">
    <property type="entry name" value="FHA"/>
    <property type="match status" value="1"/>
</dbReference>
<dbReference type="InterPro" id="IPR036914">
    <property type="entry name" value="MGS-like_dom_sf"/>
</dbReference>
<dbReference type="PANTHER" id="PTHR30492:SF0">
    <property type="entry name" value="METHYLGLYOXAL SYNTHASE"/>
    <property type="match status" value="1"/>
</dbReference>
<dbReference type="SUPFAM" id="SSF52335">
    <property type="entry name" value="Methylglyoxal synthase-like"/>
    <property type="match status" value="1"/>
</dbReference>
<dbReference type="SMART" id="SM00240">
    <property type="entry name" value="FHA"/>
    <property type="match status" value="1"/>
</dbReference>
<evidence type="ECO:0008006" key="5">
    <source>
        <dbReference type="Google" id="ProtNLM"/>
    </source>
</evidence>
<dbReference type="InterPro" id="IPR011607">
    <property type="entry name" value="MGS-like_dom"/>
</dbReference>
<dbReference type="InterPro" id="IPR008984">
    <property type="entry name" value="SMAD_FHA_dom_sf"/>
</dbReference>
<dbReference type="Gene3D" id="3.40.50.1380">
    <property type="entry name" value="Methylglyoxal synthase-like domain"/>
    <property type="match status" value="1"/>
</dbReference>
<organism evidence="3 4">
    <name type="scientific">Brasilonema octagenarum UFV-OR1</name>
    <dbReference type="NCBI Taxonomy" id="417115"/>
    <lineage>
        <taxon>Bacteria</taxon>
        <taxon>Bacillati</taxon>
        <taxon>Cyanobacteriota</taxon>
        <taxon>Cyanophyceae</taxon>
        <taxon>Nostocales</taxon>
        <taxon>Scytonemataceae</taxon>
        <taxon>Brasilonema</taxon>
        <taxon>Octagenarum group</taxon>
    </lineage>
</organism>
<feature type="domain" description="MGS-like" evidence="2">
    <location>
        <begin position="337"/>
        <end position="469"/>
    </location>
</feature>